<evidence type="ECO:0008006" key="3">
    <source>
        <dbReference type="Google" id="ProtNLM"/>
    </source>
</evidence>
<dbReference type="AlphaFoldDB" id="A0A2T5VCD8"/>
<comment type="caution">
    <text evidence="1">The sequence shown here is derived from an EMBL/GenBank/DDBJ whole genome shotgun (WGS) entry which is preliminary data.</text>
</comment>
<evidence type="ECO:0000313" key="1">
    <source>
        <dbReference type="EMBL" id="PTW61404.1"/>
    </source>
</evidence>
<accession>A0A2T5VCD8</accession>
<keyword evidence="2" id="KW-1185">Reference proteome</keyword>
<proteinExistence type="predicted"/>
<evidence type="ECO:0000313" key="2">
    <source>
        <dbReference type="Proteomes" id="UP000244081"/>
    </source>
</evidence>
<name>A0A2T5VCD8_9HYPH</name>
<gene>
    <name evidence="1" type="ORF">C8N35_102113</name>
</gene>
<dbReference type="RefSeq" id="WP_107989267.1">
    <property type="nucleotide sequence ID" value="NZ_QAYG01000002.1"/>
</dbReference>
<dbReference type="Proteomes" id="UP000244081">
    <property type="component" value="Unassembled WGS sequence"/>
</dbReference>
<organism evidence="1 2">
    <name type="scientific">Breoghania corrubedonensis</name>
    <dbReference type="NCBI Taxonomy" id="665038"/>
    <lineage>
        <taxon>Bacteria</taxon>
        <taxon>Pseudomonadati</taxon>
        <taxon>Pseudomonadota</taxon>
        <taxon>Alphaproteobacteria</taxon>
        <taxon>Hyphomicrobiales</taxon>
        <taxon>Stappiaceae</taxon>
        <taxon>Breoghania</taxon>
    </lineage>
</organism>
<dbReference type="OrthoDB" id="8456545at2"/>
<reference evidence="1 2" key="1">
    <citation type="submission" date="2018-04" db="EMBL/GenBank/DDBJ databases">
        <title>Genomic Encyclopedia of Archaeal and Bacterial Type Strains, Phase II (KMG-II): from individual species to whole genera.</title>
        <authorList>
            <person name="Goeker M."/>
        </authorList>
    </citation>
    <scope>NUCLEOTIDE SEQUENCE [LARGE SCALE GENOMIC DNA]</scope>
    <source>
        <strain evidence="1 2">DSM 23382</strain>
    </source>
</reference>
<dbReference type="EMBL" id="QAYG01000002">
    <property type="protein sequence ID" value="PTW61404.1"/>
    <property type="molecule type" value="Genomic_DNA"/>
</dbReference>
<sequence length="73" mass="8274">MSRIETPKNWTPAIAHRFAMVRIERIKHALAEIGYLYGDVYQPVTDEADSLAFDGLNDLVDAINEARDQEAQL</sequence>
<protein>
    <recommendedName>
        <fullName evidence="3">Rop-like protein</fullName>
    </recommendedName>
</protein>